<evidence type="ECO:0000256" key="5">
    <source>
        <dbReference type="ARBA" id="ARBA00022723"/>
    </source>
</evidence>
<reference evidence="13 14" key="1">
    <citation type="submission" date="2019-06" db="EMBL/GenBank/DDBJ databases">
        <title>Desulfobotulus mexicanus sp. nov., a novel sulfate-reducing bacterium isolated from the sediment of an alkaline crater lake in Mexico.</title>
        <authorList>
            <person name="Hirschler-Rea A."/>
        </authorList>
    </citation>
    <scope>NUCLEOTIDE SEQUENCE [LARGE SCALE GENOMIC DNA]</scope>
    <source>
        <strain evidence="13 14">PAR22N</strain>
    </source>
</reference>
<keyword evidence="5 10" id="KW-0479">Metal-binding</keyword>
<feature type="binding site" evidence="11">
    <location>
        <position position="173"/>
    </location>
    <ligand>
        <name>Mg(2+)</name>
        <dbReference type="ChEBI" id="CHEBI:18420"/>
    </ligand>
</feature>
<dbReference type="EMBL" id="VDMB01000001">
    <property type="protein sequence ID" value="TYT76092.1"/>
    <property type="molecule type" value="Genomic_DNA"/>
</dbReference>
<dbReference type="Gene3D" id="3.10.520.10">
    <property type="entry name" value="ApbE-like domains"/>
    <property type="match status" value="1"/>
</dbReference>
<dbReference type="GO" id="GO:0046872">
    <property type="term" value="F:metal ion binding"/>
    <property type="evidence" value="ECO:0007669"/>
    <property type="project" value="UniProtKB-UniRule"/>
</dbReference>
<dbReference type="RefSeq" id="WP_139445111.1">
    <property type="nucleotide sequence ID" value="NZ_VDMB01000001.1"/>
</dbReference>
<comment type="similarity">
    <text evidence="10 12">Belongs to the ApbE family.</text>
</comment>
<feature type="binding site" evidence="11">
    <location>
        <position position="293"/>
    </location>
    <ligand>
        <name>Mg(2+)</name>
        <dbReference type="ChEBI" id="CHEBI:18420"/>
    </ligand>
</feature>
<comment type="catalytic activity">
    <reaction evidence="9 10 12">
        <text>L-threonyl-[protein] + FAD = FMN-L-threonyl-[protein] + AMP + H(+)</text>
        <dbReference type="Rhea" id="RHEA:36847"/>
        <dbReference type="Rhea" id="RHEA-COMP:11060"/>
        <dbReference type="Rhea" id="RHEA-COMP:11061"/>
        <dbReference type="ChEBI" id="CHEBI:15378"/>
        <dbReference type="ChEBI" id="CHEBI:30013"/>
        <dbReference type="ChEBI" id="CHEBI:57692"/>
        <dbReference type="ChEBI" id="CHEBI:74257"/>
        <dbReference type="ChEBI" id="CHEBI:456215"/>
        <dbReference type="EC" id="2.7.1.180"/>
    </reaction>
</comment>
<dbReference type="Pfam" id="PF02424">
    <property type="entry name" value="ApbE"/>
    <property type="match status" value="1"/>
</dbReference>
<dbReference type="PIRSF" id="PIRSF006268">
    <property type="entry name" value="ApbE"/>
    <property type="match status" value="1"/>
</dbReference>
<comment type="function">
    <text evidence="12">Flavin transferase that catalyzes the transfer of the FMN moiety of FAD and its covalent binding to the hydroxyl group of a threonine residue in a target flavoprotein.</text>
</comment>
<dbReference type="PROSITE" id="PS51257">
    <property type="entry name" value="PROKAR_LIPOPROTEIN"/>
    <property type="match status" value="1"/>
</dbReference>
<evidence type="ECO:0000256" key="6">
    <source>
        <dbReference type="ARBA" id="ARBA00022827"/>
    </source>
</evidence>
<keyword evidence="3 10" id="KW-0285">Flavoprotein</keyword>
<dbReference type="PANTHER" id="PTHR30040:SF2">
    <property type="entry name" value="FAD:PROTEIN FMN TRANSFERASE"/>
    <property type="match status" value="1"/>
</dbReference>
<evidence type="ECO:0000256" key="4">
    <source>
        <dbReference type="ARBA" id="ARBA00022679"/>
    </source>
</evidence>
<dbReference type="AlphaFoldDB" id="A0A5Q4VIM3"/>
<evidence type="ECO:0000256" key="1">
    <source>
        <dbReference type="ARBA" id="ARBA00011955"/>
    </source>
</evidence>
<evidence type="ECO:0000256" key="3">
    <source>
        <dbReference type="ARBA" id="ARBA00022630"/>
    </source>
</evidence>
<keyword evidence="14" id="KW-1185">Reference proteome</keyword>
<keyword evidence="12" id="KW-0997">Cell inner membrane</keyword>
<accession>A0A5Q4VIM3</accession>
<keyword evidence="6 10" id="KW-0274">FAD</keyword>
<evidence type="ECO:0000313" key="14">
    <source>
        <dbReference type="Proteomes" id="UP000321899"/>
    </source>
</evidence>
<dbReference type="OrthoDB" id="9778595at2"/>
<dbReference type="GO" id="GO:0005886">
    <property type="term" value="C:plasma membrane"/>
    <property type="evidence" value="ECO:0007669"/>
    <property type="project" value="UniProtKB-SubCell"/>
</dbReference>
<proteinExistence type="inferred from homology"/>
<evidence type="ECO:0000256" key="11">
    <source>
        <dbReference type="PIRSR" id="PIRSR006268-2"/>
    </source>
</evidence>
<dbReference type="Proteomes" id="UP000321899">
    <property type="component" value="Unassembled WGS sequence"/>
</dbReference>
<evidence type="ECO:0000256" key="12">
    <source>
        <dbReference type="RuleBase" id="RU363002"/>
    </source>
</evidence>
<name>A0A5Q4VIM3_9BACT</name>
<dbReference type="PANTHER" id="PTHR30040">
    <property type="entry name" value="THIAMINE BIOSYNTHESIS LIPOPROTEIN APBE"/>
    <property type="match status" value="1"/>
</dbReference>
<dbReference type="EC" id="2.7.1.180" evidence="1 10"/>
<gene>
    <name evidence="13" type="ORF">FIM25_00620</name>
</gene>
<sequence>MKTVFHVVFFLLIPVILCGCDRVRMETFSGNTMGTTWQVKGLLPSSVGREAIESLLNERLGEVNRSLSVYQPDSTVSRFNAMKAGETMQPDYYLQRVLESAYRAYTLTEGALDPTVLPLVNIWGFGPAGYDGSVPDEEVLSGAKALVGFDRILFYGDGSIGKEKDGVSLDLGAIAKGYGVDLLAEVLEKAGVKQYLVEIGGEIRVSGCRPDGSPWVLGITRPVPGALPSELVMRLEICKGCLATSGDYRNFFESGGRRFSHILDPVSGKPVDTKIISASVRHENCMMADAFATAIPVMGMERAKKMILGLDGVEAFIIKEKEDGFAESWMSPGFMENLR</sequence>
<evidence type="ECO:0000256" key="9">
    <source>
        <dbReference type="ARBA" id="ARBA00048540"/>
    </source>
</evidence>
<keyword evidence="4 10" id="KW-0808">Transferase</keyword>
<protein>
    <recommendedName>
        <fullName evidence="2 10">FAD:protein FMN transferase</fullName>
        <ecNumber evidence="1 10">2.7.1.180</ecNumber>
    </recommendedName>
    <alternativeName>
        <fullName evidence="8 10">Flavin transferase</fullName>
    </alternativeName>
</protein>
<comment type="caution">
    <text evidence="13">The sequence shown here is derived from an EMBL/GenBank/DDBJ whole genome shotgun (WGS) entry which is preliminary data.</text>
</comment>
<evidence type="ECO:0000256" key="10">
    <source>
        <dbReference type="PIRNR" id="PIRNR006268"/>
    </source>
</evidence>
<dbReference type="GO" id="GO:0016740">
    <property type="term" value="F:transferase activity"/>
    <property type="evidence" value="ECO:0007669"/>
    <property type="project" value="UniProtKB-UniRule"/>
</dbReference>
<dbReference type="InterPro" id="IPR003374">
    <property type="entry name" value="ApbE-like_sf"/>
</dbReference>
<evidence type="ECO:0000256" key="8">
    <source>
        <dbReference type="ARBA" id="ARBA00031306"/>
    </source>
</evidence>
<comment type="subcellular location">
    <subcellularLocation>
        <location evidence="12">Cell inner membrane</location>
        <topology evidence="12">Lipid-anchor</topology>
        <orientation evidence="12">Periplasmic side</orientation>
    </subcellularLocation>
</comment>
<evidence type="ECO:0000313" key="13">
    <source>
        <dbReference type="EMBL" id="TYT76092.1"/>
    </source>
</evidence>
<organism evidence="13 14">
    <name type="scientific">Desulfobotulus mexicanus</name>
    <dbReference type="NCBI Taxonomy" id="2586642"/>
    <lineage>
        <taxon>Bacteria</taxon>
        <taxon>Pseudomonadati</taxon>
        <taxon>Thermodesulfobacteriota</taxon>
        <taxon>Desulfobacteria</taxon>
        <taxon>Desulfobacterales</taxon>
        <taxon>Desulfobacteraceae</taxon>
        <taxon>Desulfobotulus</taxon>
    </lineage>
</organism>
<dbReference type="InterPro" id="IPR024932">
    <property type="entry name" value="ApbE"/>
</dbReference>
<keyword evidence="7 10" id="KW-0460">Magnesium</keyword>
<evidence type="ECO:0000256" key="7">
    <source>
        <dbReference type="ARBA" id="ARBA00022842"/>
    </source>
</evidence>
<keyword evidence="12" id="KW-0449">Lipoprotein</keyword>
<keyword evidence="12" id="KW-0472">Membrane</keyword>
<keyword evidence="12" id="KW-1003">Cell membrane</keyword>
<feature type="binding site" evidence="11">
    <location>
        <position position="289"/>
    </location>
    <ligand>
        <name>Mg(2+)</name>
        <dbReference type="ChEBI" id="CHEBI:18420"/>
    </ligand>
</feature>
<dbReference type="SUPFAM" id="SSF143631">
    <property type="entry name" value="ApbE-like"/>
    <property type="match status" value="1"/>
</dbReference>
<comment type="cofactor">
    <cofactor evidence="11">
        <name>Mg(2+)</name>
        <dbReference type="ChEBI" id="CHEBI:18420"/>
    </cofactor>
    <cofactor evidence="11">
        <name>Mn(2+)</name>
        <dbReference type="ChEBI" id="CHEBI:29035"/>
    </cofactor>
    <text evidence="11">Magnesium. Can also use manganese.</text>
</comment>
<evidence type="ECO:0000256" key="2">
    <source>
        <dbReference type="ARBA" id="ARBA00016337"/>
    </source>
</evidence>